<proteinExistence type="predicted"/>
<dbReference type="AlphaFoldDB" id="B9RPM5"/>
<protein>
    <submittedName>
        <fullName evidence="1">Uncharacterized protein</fullName>
    </submittedName>
</protein>
<evidence type="ECO:0000313" key="1">
    <source>
        <dbReference type="EMBL" id="EEF46641.1"/>
    </source>
</evidence>
<accession>B9RPM5</accession>
<name>B9RPM5_RICCO</name>
<reference evidence="2" key="1">
    <citation type="journal article" date="2010" name="Nat. Biotechnol.">
        <title>Draft genome sequence of the oilseed species Ricinus communis.</title>
        <authorList>
            <person name="Chan A.P."/>
            <person name="Crabtree J."/>
            <person name="Zhao Q."/>
            <person name="Lorenzi H."/>
            <person name="Orvis J."/>
            <person name="Puiu D."/>
            <person name="Melake-Berhan A."/>
            <person name="Jones K.M."/>
            <person name="Redman J."/>
            <person name="Chen G."/>
            <person name="Cahoon E.B."/>
            <person name="Gedil M."/>
            <person name="Stanke M."/>
            <person name="Haas B.J."/>
            <person name="Wortman J.R."/>
            <person name="Fraser-Liggett C.M."/>
            <person name="Ravel J."/>
            <person name="Rabinowicz P.D."/>
        </authorList>
    </citation>
    <scope>NUCLEOTIDE SEQUENCE [LARGE SCALE GENOMIC DNA]</scope>
    <source>
        <strain evidence="2">cv. Hale</strain>
    </source>
</reference>
<organism evidence="1 2">
    <name type="scientific">Ricinus communis</name>
    <name type="common">Castor bean</name>
    <dbReference type="NCBI Taxonomy" id="3988"/>
    <lineage>
        <taxon>Eukaryota</taxon>
        <taxon>Viridiplantae</taxon>
        <taxon>Streptophyta</taxon>
        <taxon>Embryophyta</taxon>
        <taxon>Tracheophyta</taxon>
        <taxon>Spermatophyta</taxon>
        <taxon>Magnoliopsida</taxon>
        <taxon>eudicotyledons</taxon>
        <taxon>Gunneridae</taxon>
        <taxon>Pentapetalae</taxon>
        <taxon>rosids</taxon>
        <taxon>fabids</taxon>
        <taxon>Malpighiales</taxon>
        <taxon>Euphorbiaceae</taxon>
        <taxon>Acalyphoideae</taxon>
        <taxon>Acalypheae</taxon>
        <taxon>Ricinus</taxon>
    </lineage>
</organism>
<evidence type="ECO:0000313" key="2">
    <source>
        <dbReference type="Proteomes" id="UP000008311"/>
    </source>
</evidence>
<gene>
    <name evidence="1" type="ORF">RCOM_1545340</name>
</gene>
<dbReference type="InParanoid" id="B9RPM5"/>
<sequence>MNKKWYNTFFYYSHLDVLNASNICNSTNCMRSNSLRSRSTRLNQHRNTFVYGNRLPIIWIGRLATMVPILLIQTQSFSLQWPKPLVLESRYRSPELN</sequence>
<dbReference type="EMBL" id="EQ973796">
    <property type="protein sequence ID" value="EEF46641.1"/>
    <property type="molecule type" value="Genomic_DNA"/>
</dbReference>
<dbReference type="Proteomes" id="UP000008311">
    <property type="component" value="Unassembled WGS sequence"/>
</dbReference>
<keyword evidence="2" id="KW-1185">Reference proteome</keyword>